<evidence type="ECO:0000313" key="2">
    <source>
        <dbReference type="EMBL" id="GIF84510.1"/>
    </source>
</evidence>
<dbReference type="Proteomes" id="UP000601223">
    <property type="component" value="Unassembled WGS sequence"/>
</dbReference>
<keyword evidence="1" id="KW-1133">Transmembrane helix</keyword>
<evidence type="ECO:0000313" key="3">
    <source>
        <dbReference type="Proteomes" id="UP000601223"/>
    </source>
</evidence>
<reference evidence="2 3" key="1">
    <citation type="submission" date="2021-01" db="EMBL/GenBank/DDBJ databases">
        <title>Whole genome shotgun sequence of Catellatospora bangladeshensis NBRC 107357.</title>
        <authorList>
            <person name="Komaki H."/>
            <person name="Tamura T."/>
        </authorList>
    </citation>
    <scope>NUCLEOTIDE SEQUENCE [LARGE SCALE GENOMIC DNA]</scope>
    <source>
        <strain evidence="2 3">NBRC 107357</strain>
    </source>
</reference>
<dbReference type="RefSeq" id="WP_203752894.1">
    <property type="nucleotide sequence ID" value="NZ_BONF01000038.1"/>
</dbReference>
<comment type="caution">
    <text evidence="2">The sequence shown here is derived from an EMBL/GenBank/DDBJ whole genome shotgun (WGS) entry which is preliminary data.</text>
</comment>
<organism evidence="2 3">
    <name type="scientific">Catellatospora bangladeshensis</name>
    <dbReference type="NCBI Taxonomy" id="310355"/>
    <lineage>
        <taxon>Bacteria</taxon>
        <taxon>Bacillati</taxon>
        <taxon>Actinomycetota</taxon>
        <taxon>Actinomycetes</taxon>
        <taxon>Micromonosporales</taxon>
        <taxon>Micromonosporaceae</taxon>
        <taxon>Catellatospora</taxon>
    </lineage>
</organism>
<protein>
    <submittedName>
        <fullName evidence="2">Uncharacterized protein</fullName>
    </submittedName>
</protein>
<feature type="transmembrane region" description="Helical" evidence="1">
    <location>
        <begin position="37"/>
        <end position="58"/>
    </location>
</feature>
<dbReference type="EMBL" id="BONF01000038">
    <property type="protein sequence ID" value="GIF84510.1"/>
    <property type="molecule type" value="Genomic_DNA"/>
</dbReference>
<accession>A0A8J3JSU2</accession>
<sequence length="160" mass="17002">MHTPDDRPPADPLEQKTELLPIVQAPPRPRMGGRGPAVIGIGLLAASLVIFAGVLIALKLVPNPFAEEAPPIPVTTASPSGPPRTARFAQPGDCVANHGTEQDPDLVLTECAPGALEVLARFDATNDTGECTGVQGYRYHYFYDSELTGLDFVLCMGERP</sequence>
<keyword evidence="3" id="KW-1185">Reference proteome</keyword>
<proteinExistence type="predicted"/>
<keyword evidence="1" id="KW-0812">Transmembrane</keyword>
<keyword evidence="1" id="KW-0472">Membrane</keyword>
<gene>
    <name evidence="2" type="ORF">Cba03nite_58590</name>
</gene>
<name>A0A8J3JSU2_9ACTN</name>
<dbReference type="AlphaFoldDB" id="A0A8J3JSU2"/>
<evidence type="ECO:0000256" key="1">
    <source>
        <dbReference type="SAM" id="Phobius"/>
    </source>
</evidence>